<feature type="compositionally biased region" description="Low complexity" evidence="1">
    <location>
        <begin position="351"/>
        <end position="364"/>
    </location>
</feature>
<dbReference type="Proteomes" id="UP000027222">
    <property type="component" value="Unassembled WGS sequence"/>
</dbReference>
<feature type="compositionally biased region" description="Polar residues" evidence="1">
    <location>
        <begin position="405"/>
        <end position="419"/>
    </location>
</feature>
<sequence length="459" mass="48250">MQHPLWTSYLFSYINVTATGAFGAVANPNVSSVMAPHPNSMRQPVGTFAEYYSIIRSWEVGIFTDRVTAESRLGGVSGGGIAHTTLNWGSAFRYYSICYYASTVRIARRLFDTPVLPDYLNSSPATGTPSHPFVVTSSPISPISPATGTPNHPYGVSSSSSYGSLYSPFSSEASDDSTPIRALFAYSRASPTPGPSHHQAMTGPRNIPAAFAPALSQGSPTPVSRTRQFLLPAPQAMHTPPTDIVPAAPTGPPAMPAPPVFLPTILTNTNPSVPRCDVAALPATPTAPPAFLPSFLTNTNPVNVVAPLVVYVSSDSESDAELIPHARQPSGYRSASAHFASSRLAQDGSGPPATANATPPVVMTPPRRNILVADSDDEDYAVKTPLVAKLPGYPSASVRLGQGGSSTRTNPATPTNAVTLGSGGPHRTSSLIVEPDSDELRCSDVEDSDYVDIDMIFSQ</sequence>
<organism evidence="2 3">
    <name type="scientific">Galerina marginata (strain CBS 339.88)</name>
    <dbReference type="NCBI Taxonomy" id="685588"/>
    <lineage>
        <taxon>Eukaryota</taxon>
        <taxon>Fungi</taxon>
        <taxon>Dikarya</taxon>
        <taxon>Basidiomycota</taxon>
        <taxon>Agaricomycotina</taxon>
        <taxon>Agaricomycetes</taxon>
        <taxon>Agaricomycetidae</taxon>
        <taxon>Agaricales</taxon>
        <taxon>Agaricineae</taxon>
        <taxon>Strophariaceae</taxon>
        <taxon>Galerina</taxon>
    </lineage>
</organism>
<reference evidence="3" key="1">
    <citation type="journal article" date="2014" name="Proc. Natl. Acad. Sci. U.S.A.">
        <title>Extensive sampling of basidiomycete genomes demonstrates inadequacy of the white-rot/brown-rot paradigm for wood decay fungi.</title>
        <authorList>
            <person name="Riley R."/>
            <person name="Salamov A.A."/>
            <person name="Brown D.W."/>
            <person name="Nagy L.G."/>
            <person name="Floudas D."/>
            <person name="Held B.W."/>
            <person name="Levasseur A."/>
            <person name="Lombard V."/>
            <person name="Morin E."/>
            <person name="Otillar R."/>
            <person name="Lindquist E.A."/>
            <person name="Sun H."/>
            <person name="LaButti K.M."/>
            <person name="Schmutz J."/>
            <person name="Jabbour D."/>
            <person name="Luo H."/>
            <person name="Baker S.E."/>
            <person name="Pisabarro A.G."/>
            <person name="Walton J.D."/>
            <person name="Blanchette R.A."/>
            <person name="Henrissat B."/>
            <person name="Martin F."/>
            <person name="Cullen D."/>
            <person name="Hibbett D.S."/>
            <person name="Grigoriev I.V."/>
        </authorList>
    </citation>
    <scope>NUCLEOTIDE SEQUENCE [LARGE SCALE GENOMIC DNA]</scope>
    <source>
        <strain evidence="3">CBS 339.88</strain>
    </source>
</reference>
<dbReference type="EMBL" id="KL142388">
    <property type="protein sequence ID" value="KDR72462.1"/>
    <property type="molecule type" value="Genomic_DNA"/>
</dbReference>
<name>A0A067SR39_GALM3</name>
<gene>
    <name evidence="2" type="ORF">GALMADRAFT_142788</name>
</gene>
<feature type="region of interest" description="Disordered" evidence="1">
    <location>
        <begin position="343"/>
        <end position="364"/>
    </location>
</feature>
<evidence type="ECO:0000256" key="1">
    <source>
        <dbReference type="SAM" id="MobiDB-lite"/>
    </source>
</evidence>
<evidence type="ECO:0000313" key="3">
    <source>
        <dbReference type="Proteomes" id="UP000027222"/>
    </source>
</evidence>
<proteinExistence type="predicted"/>
<dbReference type="AlphaFoldDB" id="A0A067SR39"/>
<keyword evidence="3" id="KW-1185">Reference proteome</keyword>
<dbReference type="HOGENOM" id="CLU_657288_0_0_1"/>
<evidence type="ECO:0000313" key="2">
    <source>
        <dbReference type="EMBL" id="KDR72462.1"/>
    </source>
</evidence>
<protein>
    <submittedName>
        <fullName evidence="2">Uncharacterized protein</fullName>
    </submittedName>
</protein>
<feature type="region of interest" description="Disordered" evidence="1">
    <location>
        <begin position="400"/>
        <end position="437"/>
    </location>
</feature>
<accession>A0A067SR39</accession>